<dbReference type="Gene3D" id="3.20.20.140">
    <property type="entry name" value="Metal-dependent hydrolases"/>
    <property type="match status" value="1"/>
</dbReference>
<reference evidence="10 11" key="1">
    <citation type="submission" date="2024-04" db="EMBL/GenBank/DDBJ databases">
        <title>Draft genome sequence of Sessilibacter corallicola NBRC 116591.</title>
        <authorList>
            <person name="Miyakawa T."/>
            <person name="Kusuya Y."/>
            <person name="Miura T."/>
        </authorList>
    </citation>
    <scope>NUCLEOTIDE SEQUENCE [LARGE SCALE GENOMIC DNA]</scope>
    <source>
        <strain evidence="10 11">KU-00831-HH</strain>
    </source>
</reference>
<evidence type="ECO:0000313" key="11">
    <source>
        <dbReference type="Proteomes" id="UP001465153"/>
    </source>
</evidence>
<evidence type="ECO:0000256" key="7">
    <source>
        <dbReference type="NCBIfam" id="TIGR02967"/>
    </source>
</evidence>
<dbReference type="PANTHER" id="PTHR11271">
    <property type="entry name" value="GUANINE DEAMINASE"/>
    <property type="match status" value="1"/>
</dbReference>
<gene>
    <name evidence="10" type="primary">guaD</name>
    <name evidence="10" type="ORF">NBRC116591_14060</name>
</gene>
<dbReference type="EC" id="3.5.4.3" evidence="3 7"/>
<accession>A0ABQ0A7I0</accession>
<evidence type="ECO:0000313" key="10">
    <source>
        <dbReference type="EMBL" id="GAA6167596.1"/>
    </source>
</evidence>
<evidence type="ECO:0000256" key="8">
    <source>
        <dbReference type="RuleBase" id="RU366009"/>
    </source>
</evidence>
<evidence type="ECO:0000256" key="3">
    <source>
        <dbReference type="ARBA" id="ARBA00012781"/>
    </source>
</evidence>
<comment type="similarity">
    <text evidence="2 8">Belongs to the metallo-dependent hydrolases superfamily. ATZ/TRZ family.</text>
</comment>
<keyword evidence="4 8" id="KW-0479">Metal-binding</keyword>
<comment type="pathway">
    <text evidence="1 8">Purine metabolism; guanine degradation; xanthine from guanine: step 1/1.</text>
</comment>
<comment type="caution">
    <text evidence="10">The sequence shown here is derived from an EMBL/GenBank/DDBJ whole genome shotgun (WGS) entry which is preliminary data.</text>
</comment>
<sequence>MNSMKAYRASILHFISEPTLDGGGVEFFDDGILLVEQGRVSALDSAEKLLPKIEQENIDLVDYSGQLIMPGFIDTHVHFPQINIIGSYGEKLLDWLNNYTFPAESKFSDQAYAQVVAEQFVQSLFSHGTTTAMVYCTVHPESVDAFFTTSSRYDACMLAGKVMMDRNCPENLQDTAVSSYEQSQALIDKWHKNGRSLYTVTPRFAPTSTPAQLAFAGKLLRENSGVYLQTHLSENVSEIEWVKSLYPDHENYLDVYDHYGLLSENSTFGHGIHLSDGELTRLSDTQSKIAFCPTSNLFLGSGLYDLARSEKFGVATSIATDVGAGTSLCQLQTLNEAYKVTQLQDYPLHSYQAFYWLTLANAKSLNIDDELGNFNTGKYADFIVLGSDSSSVFEYRYQLCQSLSEKLFLFMTMGDDRNIKHTYVHGECVY</sequence>
<keyword evidence="5 8" id="KW-0378">Hydrolase</keyword>
<evidence type="ECO:0000256" key="6">
    <source>
        <dbReference type="ARBA" id="ARBA00022833"/>
    </source>
</evidence>
<dbReference type="NCBIfam" id="TIGR02967">
    <property type="entry name" value="guan_deamin"/>
    <property type="match status" value="1"/>
</dbReference>
<dbReference type="InterPro" id="IPR032466">
    <property type="entry name" value="Metal_Hydrolase"/>
</dbReference>
<dbReference type="SUPFAM" id="SSF51556">
    <property type="entry name" value="Metallo-dependent hydrolases"/>
    <property type="match status" value="1"/>
</dbReference>
<organism evidence="10 11">
    <name type="scientific">Sessilibacter corallicola</name>
    <dbReference type="NCBI Taxonomy" id="2904075"/>
    <lineage>
        <taxon>Bacteria</taxon>
        <taxon>Pseudomonadati</taxon>
        <taxon>Pseudomonadota</taxon>
        <taxon>Gammaproteobacteria</taxon>
        <taxon>Cellvibrionales</taxon>
        <taxon>Cellvibrionaceae</taxon>
        <taxon>Sessilibacter</taxon>
    </lineage>
</organism>
<keyword evidence="6 8" id="KW-0862">Zinc</keyword>
<evidence type="ECO:0000259" key="9">
    <source>
        <dbReference type="Pfam" id="PF01979"/>
    </source>
</evidence>
<dbReference type="InterPro" id="IPR011059">
    <property type="entry name" value="Metal-dep_hydrolase_composite"/>
</dbReference>
<proteinExistence type="inferred from homology"/>
<protein>
    <recommendedName>
        <fullName evidence="3 7">Guanine deaminase</fullName>
        <shortName evidence="8">Guanase</shortName>
        <ecNumber evidence="3 7">3.5.4.3</ecNumber>
    </recommendedName>
    <alternativeName>
        <fullName evidence="8">Guanine aminohydrolase</fullName>
    </alternativeName>
</protein>
<dbReference type="InterPro" id="IPR014311">
    <property type="entry name" value="Guanine_deaminase"/>
</dbReference>
<feature type="domain" description="Amidohydrolase-related" evidence="9">
    <location>
        <begin position="68"/>
        <end position="428"/>
    </location>
</feature>
<dbReference type="InterPro" id="IPR051607">
    <property type="entry name" value="Metallo-dep_hydrolases"/>
</dbReference>
<evidence type="ECO:0000256" key="4">
    <source>
        <dbReference type="ARBA" id="ARBA00022723"/>
    </source>
</evidence>
<comment type="catalytic activity">
    <reaction evidence="8">
        <text>guanine + H2O + H(+) = xanthine + NH4(+)</text>
        <dbReference type="Rhea" id="RHEA:14665"/>
        <dbReference type="ChEBI" id="CHEBI:15377"/>
        <dbReference type="ChEBI" id="CHEBI:15378"/>
        <dbReference type="ChEBI" id="CHEBI:16235"/>
        <dbReference type="ChEBI" id="CHEBI:17712"/>
        <dbReference type="ChEBI" id="CHEBI:28938"/>
        <dbReference type="EC" id="3.5.4.3"/>
    </reaction>
</comment>
<keyword evidence="11" id="KW-1185">Reference proteome</keyword>
<evidence type="ECO:0000256" key="1">
    <source>
        <dbReference type="ARBA" id="ARBA00004984"/>
    </source>
</evidence>
<dbReference type="Gene3D" id="2.30.40.10">
    <property type="entry name" value="Urease, subunit C, domain 1"/>
    <property type="match status" value="1"/>
</dbReference>
<name>A0ABQ0A7I0_9GAMM</name>
<comment type="cofactor">
    <cofactor evidence="8">
        <name>Zn(2+)</name>
        <dbReference type="ChEBI" id="CHEBI:29105"/>
    </cofactor>
    <text evidence="8">Binds 1 zinc ion per subunit.</text>
</comment>
<dbReference type="Proteomes" id="UP001465153">
    <property type="component" value="Unassembled WGS sequence"/>
</dbReference>
<dbReference type="SUPFAM" id="SSF51338">
    <property type="entry name" value="Composite domain of metallo-dependent hydrolases"/>
    <property type="match status" value="1"/>
</dbReference>
<evidence type="ECO:0000256" key="2">
    <source>
        <dbReference type="ARBA" id="ARBA00006745"/>
    </source>
</evidence>
<dbReference type="PANTHER" id="PTHR11271:SF6">
    <property type="entry name" value="GUANINE DEAMINASE"/>
    <property type="match status" value="1"/>
</dbReference>
<comment type="function">
    <text evidence="8">Catalyzes the hydrolytic deamination of guanine, producing xanthine and ammonia.</text>
</comment>
<dbReference type="Pfam" id="PF01979">
    <property type="entry name" value="Amidohydro_1"/>
    <property type="match status" value="1"/>
</dbReference>
<dbReference type="InterPro" id="IPR006680">
    <property type="entry name" value="Amidohydro-rel"/>
</dbReference>
<dbReference type="EMBL" id="BAABWN010000004">
    <property type="protein sequence ID" value="GAA6167596.1"/>
    <property type="molecule type" value="Genomic_DNA"/>
</dbReference>
<dbReference type="NCBIfam" id="NF006679">
    <property type="entry name" value="PRK09228.1"/>
    <property type="match status" value="1"/>
</dbReference>
<evidence type="ECO:0000256" key="5">
    <source>
        <dbReference type="ARBA" id="ARBA00022801"/>
    </source>
</evidence>